<protein>
    <submittedName>
        <fullName evidence="1">Uncharacterized protein</fullName>
    </submittedName>
</protein>
<reference evidence="1 2" key="1">
    <citation type="journal article" date="2018" name="Nat. Genet.">
        <title>The Rosa genome provides new insights in the design of modern roses.</title>
        <authorList>
            <person name="Bendahmane M."/>
        </authorList>
    </citation>
    <scope>NUCLEOTIDE SEQUENCE [LARGE SCALE GENOMIC DNA]</scope>
    <source>
        <strain evidence="2">cv. Old Blush</strain>
    </source>
</reference>
<sequence>MIEILHIVILYIKRPLLSIRRHSKFLSISVSLKHNVLYINIYIYLLCRKAYSLVRLFRKRLGVRLSVSKH</sequence>
<accession>A0A2P6QSY8</accession>
<organism evidence="1 2">
    <name type="scientific">Rosa chinensis</name>
    <name type="common">China rose</name>
    <dbReference type="NCBI Taxonomy" id="74649"/>
    <lineage>
        <taxon>Eukaryota</taxon>
        <taxon>Viridiplantae</taxon>
        <taxon>Streptophyta</taxon>
        <taxon>Embryophyta</taxon>
        <taxon>Tracheophyta</taxon>
        <taxon>Spermatophyta</taxon>
        <taxon>Magnoliopsida</taxon>
        <taxon>eudicotyledons</taxon>
        <taxon>Gunneridae</taxon>
        <taxon>Pentapetalae</taxon>
        <taxon>rosids</taxon>
        <taxon>fabids</taxon>
        <taxon>Rosales</taxon>
        <taxon>Rosaceae</taxon>
        <taxon>Rosoideae</taxon>
        <taxon>Rosoideae incertae sedis</taxon>
        <taxon>Rosa</taxon>
    </lineage>
</organism>
<dbReference type="EMBL" id="PDCK01000042">
    <property type="protein sequence ID" value="PRQ37292.1"/>
    <property type="molecule type" value="Genomic_DNA"/>
</dbReference>
<dbReference type="Gramene" id="PRQ37292">
    <property type="protein sequence ID" value="PRQ37292"/>
    <property type="gene ID" value="RchiOBHm_Chr4g0400931"/>
</dbReference>
<evidence type="ECO:0000313" key="1">
    <source>
        <dbReference type="EMBL" id="PRQ37292.1"/>
    </source>
</evidence>
<dbReference type="Proteomes" id="UP000238479">
    <property type="component" value="Chromosome 4"/>
</dbReference>
<gene>
    <name evidence="1" type="ORF">RchiOBHm_Chr4g0400931</name>
</gene>
<keyword evidence="2" id="KW-1185">Reference proteome</keyword>
<dbReference type="AlphaFoldDB" id="A0A2P6QSY8"/>
<comment type="caution">
    <text evidence="1">The sequence shown here is derived from an EMBL/GenBank/DDBJ whole genome shotgun (WGS) entry which is preliminary data.</text>
</comment>
<evidence type="ECO:0000313" key="2">
    <source>
        <dbReference type="Proteomes" id="UP000238479"/>
    </source>
</evidence>
<name>A0A2P6QSY8_ROSCH</name>
<proteinExistence type="predicted"/>